<keyword evidence="2" id="KW-1185">Reference proteome</keyword>
<dbReference type="Proteomes" id="UP000011115">
    <property type="component" value="Unassembled WGS sequence"/>
</dbReference>
<protein>
    <submittedName>
        <fullName evidence="1">Uncharacterized protein</fullName>
    </submittedName>
</protein>
<sequence length="60" mass="6598">MKLAEKSNLLIKDISIFCSLLAFQVILAVTKYYLTIESSDTKAVANLGLTVVLMLDHIAL</sequence>
<accession>M1BYT9</accession>
<evidence type="ECO:0000313" key="2">
    <source>
        <dbReference type="Proteomes" id="UP000011115"/>
    </source>
</evidence>
<dbReference type="HOGENOM" id="CLU_2946268_0_0_1"/>
<dbReference type="Gramene" id="PGSC0003DMT400055993">
    <property type="protein sequence ID" value="PGSC0003DMT400055993"/>
    <property type="gene ID" value="PGSC0003DMG400021749"/>
</dbReference>
<name>M1BYT9_SOLTU</name>
<dbReference type="AlphaFoldDB" id="M1BYT9"/>
<gene>
    <name evidence="1" type="primary">LOC102578448</name>
</gene>
<proteinExistence type="predicted"/>
<dbReference type="OrthoDB" id="10297114at2759"/>
<reference evidence="1" key="2">
    <citation type="submission" date="2015-06" db="UniProtKB">
        <authorList>
            <consortium name="EnsemblPlants"/>
        </authorList>
    </citation>
    <scope>IDENTIFICATION</scope>
    <source>
        <strain evidence="1">DM1-3 516 R44</strain>
    </source>
</reference>
<organism evidence="1 2">
    <name type="scientific">Solanum tuberosum</name>
    <name type="common">Potato</name>
    <dbReference type="NCBI Taxonomy" id="4113"/>
    <lineage>
        <taxon>Eukaryota</taxon>
        <taxon>Viridiplantae</taxon>
        <taxon>Streptophyta</taxon>
        <taxon>Embryophyta</taxon>
        <taxon>Tracheophyta</taxon>
        <taxon>Spermatophyta</taxon>
        <taxon>Magnoliopsida</taxon>
        <taxon>eudicotyledons</taxon>
        <taxon>Gunneridae</taxon>
        <taxon>Pentapetalae</taxon>
        <taxon>asterids</taxon>
        <taxon>lamiids</taxon>
        <taxon>Solanales</taxon>
        <taxon>Solanaceae</taxon>
        <taxon>Solanoideae</taxon>
        <taxon>Solaneae</taxon>
        <taxon>Solanum</taxon>
    </lineage>
</organism>
<evidence type="ECO:0000313" key="1">
    <source>
        <dbReference type="EnsemblPlants" id="PGSC0003DMT400055993"/>
    </source>
</evidence>
<dbReference type="EnsemblPlants" id="PGSC0003DMT400055993">
    <property type="protein sequence ID" value="PGSC0003DMT400055993"/>
    <property type="gene ID" value="PGSC0003DMG400021749"/>
</dbReference>
<reference evidence="2" key="1">
    <citation type="journal article" date="2011" name="Nature">
        <title>Genome sequence and analysis of the tuber crop potato.</title>
        <authorList>
            <consortium name="The Potato Genome Sequencing Consortium"/>
        </authorList>
    </citation>
    <scope>NUCLEOTIDE SEQUENCE [LARGE SCALE GENOMIC DNA]</scope>
    <source>
        <strain evidence="2">cv. DM1-3 516 R44</strain>
    </source>
</reference>